<proteinExistence type="predicted"/>
<reference evidence="1" key="1">
    <citation type="submission" date="2022-10" db="EMBL/GenBank/DDBJ databases">
        <title>The complete genomes of actinobacterial strains from the NBC collection.</title>
        <authorList>
            <person name="Joergensen T.S."/>
            <person name="Alvarez Arevalo M."/>
            <person name="Sterndorff E.B."/>
            <person name="Faurdal D."/>
            <person name="Vuksanovic O."/>
            <person name="Mourched A.-S."/>
            <person name="Charusanti P."/>
            <person name="Shaw S."/>
            <person name="Blin K."/>
            <person name="Weber T."/>
        </authorList>
    </citation>
    <scope>NUCLEOTIDE SEQUENCE</scope>
    <source>
        <strain evidence="1">NBC_00302</strain>
    </source>
</reference>
<accession>A0ABZ1RE53</accession>
<dbReference type="RefSeq" id="WP_328738084.1">
    <property type="nucleotide sequence ID" value="NZ_CP108038.1"/>
</dbReference>
<protein>
    <submittedName>
        <fullName evidence="1">Uncharacterized protein</fullName>
    </submittedName>
</protein>
<keyword evidence="2" id="KW-1185">Reference proteome</keyword>
<organism evidence="1 2">
    <name type="scientific">Streptomyces bobili</name>
    <dbReference type="NCBI Taxonomy" id="67280"/>
    <lineage>
        <taxon>Bacteria</taxon>
        <taxon>Bacillati</taxon>
        <taxon>Actinomycetota</taxon>
        <taxon>Actinomycetes</taxon>
        <taxon>Kitasatosporales</taxon>
        <taxon>Streptomycetaceae</taxon>
        <taxon>Streptomyces</taxon>
    </lineage>
</organism>
<gene>
    <name evidence="1" type="ORF">OHT53_36420</name>
</gene>
<dbReference type="Proteomes" id="UP001432071">
    <property type="component" value="Chromosome"/>
</dbReference>
<evidence type="ECO:0000313" key="2">
    <source>
        <dbReference type="Proteomes" id="UP001432071"/>
    </source>
</evidence>
<evidence type="ECO:0000313" key="1">
    <source>
        <dbReference type="EMBL" id="WUN92595.1"/>
    </source>
</evidence>
<dbReference type="EMBL" id="CP108038">
    <property type="protein sequence ID" value="WUN92595.1"/>
    <property type="molecule type" value="Genomic_DNA"/>
</dbReference>
<name>A0ABZ1RE53_9ACTN</name>
<dbReference type="GeneID" id="93766588"/>
<sequence length="58" mass="6794">MRRYPADAVTREWWQRARPRERVVAADGAGRRTLAATVRRQGLLLTRHDEARPEDVRP</sequence>